<dbReference type="GO" id="GO:0005507">
    <property type="term" value="F:copper ion binding"/>
    <property type="evidence" value="ECO:0007669"/>
    <property type="project" value="InterPro"/>
</dbReference>
<evidence type="ECO:0000313" key="11">
    <source>
        <dbReference type="Proteomes" id="UP001313282"/>
    </source>
</evidence>
<dbReference type="GO" id="GO:0005634">
    <property type="term" value="C:nucleus"/>
    <property type="evidence" value="ECO:0007669"/>
    <property type="project" value="UniProtKB-SubCell"/>
</dbReference>
<evidence type="ECO:0000259" key="9">
    <source>
        <dbReference type="PROSITE" id="PS50073"/>
    </source>
</evidence>
<protein>
    <recommendedName>
        <fullName evidence="9">Copper-fist domain-containing protein</fullName>
    </recommendedName>
</protein>
<dbReference type="GO" id="GO:0006878">
    <property type="term" value="P:intracellular copper ion homeostasis"/>
    <property type="evidence" value="ECO:0007669"/>
    <property type="project" value="TreeGrafter"/>
</dbReference>
<dbReference type="GO" id="GO:0045944">
    <property type="term" value="P:positive regulation of transcription by RNA polymerase II"/>
    <property type="evidence" value="ECO:0007669"/>
    <property type="project" value="TreeGrafter"/>
</dbReference>
<organism evidence="10 11">
    <name type="scientific">Orbilia javanica</name>
    <dbReference type="NCBI Taxonomy" id="47235"/>
    <lineage>
        <taxon>Eukaryota</taxon>
        <taxon>Fungi</taxon>
        <taxon>Dikarya</taxon>
        <taxon>Ascomycota</taxon>
        <taxon>Pezizomycotina</taxon>
        <taxon>Orbiliomycetes</taxon>
        <taxon>Orbiliales</taxon>
        <taxon>Orbiliaceae</taxon>
        <taxon>Orbilia</taxon>
    </lineage>
</organism>
<dbReference type="PROSITE" id="PS50073">
    <property type="entry name" value="COPPER_FIST_2"/>
    <property type="match status" value="1"/>
</dbReference>
<keyword evidence="4" id="KW-0186">Copper</keyword>
<gene>
    <name evidence="10" type="ORF">TWF718_001366</name>
</gene>
<keyword evidence="7" id="KW-0539">Nucleus</keyword>
<evidence type="ECO:0000256" key="7">
    <source>
        <dbReference type="ARBA" id="ARBA00023242"/>
    </source>
</evidence>
<dbReference type="PANTHER" id="PTHR28088">
    <property type="entry name" value="TRANSCRIPTIONAL ACTIVATOR HAA1-RELATED"/>
    <property type="match status" value="1"/>
</dbReference>
<feature type="region of interest" description="Disordered" evidence="8">
    <location>
        <begin position="183"/>
        <end position="275"/>
    </location>
</feature>
<dbReference type="AlphaFoldDB" id="A0AAN8N9J1"/>
<accession>A0AAN8N9J1</accession>
<evidence type="ECO:0000256" key="6">
    <source>
        <dbReference type="ARBA" id="ARBA00023163"/>
    </source>
</evidence>
<dbReference type="SMART" id="SM01090">
    <property type="entry name" value="Copper-fist"/>
    <property type="match status" value="1"/>
</dbReference>
<dbReference type="InterPro" id="IPR051763">
    <property type="entry name" value="Copper_Homeo_Regul"/>
</dbReference>
<evidence type="ECO:0000256" key="8">
    <source>
        <dbReference type="SAM" id="MobiDB-lite"/>
    </source>
</evidence>
<feature type="compositionally biased region" description="Polar residues" evidence="8">
    <location>
        <begin position="539"/>
        <end position="549"/>
    </location>
</feature>
<evidence type="ECO:0000256" key="3">
    <source>
        <dbReference type="ARBA" id="ARBA00022833"/>
    </source>
</evidence>
<feature type="compositionally biased region" description="Pro residues" evidence="8">
    <location>
        <begin position="95"/>
        <end position="106"/>
    </location>
</feature>
<feature type="compositionally biased region" description="Polar residues" evidence="8">
    <location>
        <begin position="221"/>
        <end position="232"/>
    </location>
</feature>
<dbReference type="EMBL" id="JAVHNR010000001">
    <property type="protein sequence ID" value="KAK6357035.1"/>
    <property type="molecule type" value="Genomic_DNA"/>
</dbReference>
<feature type="region of interest" description="Disordered" evidence="8">
    <location>
        <begin position="536"/>
        <end position="587"/>
    </location>
</feature>
<evidence type="ECO:0000256" key="2">
    <source>
        <dbReference type="ARBA" id="ARBA00022723"/>
    </source>
</evidence>
<dbReference type="InterPro" id="IPR001083">
    <property type="entry name" value="Cu_fist_DNA-bd_dom"/>
</dbReference>
<sequence length="587" mass="63497">MPMINGVKFACEPCMRGHRSSKCTHSDRILIRVRKPGRPLSSCPHEAGNCNCEIASVAIPKSSNSCPCGTPVDARIKKEDKSTKPRAGSHLGSIPPTPTQQAPIPPHYGFQPGFLPAGMENPGDFLPGVDPQMWSPTGFNSMNPMDPFAPPMDLNPPLPQHFFSPGPPQPPPGLQPVPIVKAPSSKKSCCKPEPGPMDPKNFVDSPTAGFPGLQPGPLPPNSQYNEFQVPNDQRTRRHTTEMYPRKRSSVGAYPEGDMRQFGSHGPDGRSTSVPNVPMMTNPMIPGMTVMPGMPNMPGMPGMPYQQPEPISLDNQDPSYTIYSTRRYNQRQVSYMNAIREAHERHQQEEADAARRASQASEHARKMNGSCCAPPDPSMPYALPHGQECGCGPNCSCVMCITHPYNTATIEYIRNIHQTMQTPEQSSEEHSPSTVGFAHSVTGVEFPPPGGVSMFGDAALDTMLDDKDMLEMQGNQLSPSAFIQLDYNLGNCSQHNGGCMCGDGCQCIGCLTHGGHNGVPFHSDPEASLLTQPLAENPLEDTQVNPQGDNLQLEDQKGNDGSDESIWKTEESSSSSGNQPKNPKGPGN</sequence>
<evidence type="ECO:0000256" key="5">
    <source>
        <dbReference type="ARBA" id="ARBA00023015"/>
    </source>
</evidence>
<evidence type="ECO:0000256" key="4">
    <source>
        <dbReference type="ARBA" id="ARBA00023008"/>
    </source>
</evidence>
<feature type="compositionally biased region" description="Basic and acidic residues" evidence="8">
    <location>
        <begin position="553"/>
        <end position="570"/>
    </location>
</feature>
<keyword evidence="6" id="KW-0804">Transcription</keyword>
<dbReference type="PANTHER" id="PTHR28088:SF9">
    <property type="entry name" value="TRANSCRIPTION FACTOR GRISEA, PUTATIVE (AFU_ORTHOLOGUE AFUA_1G13190)-RELATED"/>
    <property type="match status" value="1"/>
</dbReference>
<comment type="subcellular location">
    <subcellularLocation>
        <location evidence="1">Nucleus</location>
    </subcellularLocation>
</comment>
<feature type="domain" description="Copper-fist" evidence="9">
    <location>
        <begin position="1"/>
        <end position="40"/>
    </location>
</feature>
<comment type="caution">
    <text evidence="10">The sequence shown here is derived from an EMBL/GenBank/DDBJ whole genome shotgun (WGS) entry which is preliminary data.</text>
</comment>
<dbReference type="GO" id="GO:0000981">
    <property type="term" value="F:DNA-binding transcription factor activity, RNA polymerase II-specific"/>
    <property type="evidence" value="ECO:0007669"/>
    <property type="project" value="TreeGrafter"/>
</dbReference>
<dbReference type="PRINTS" id="PR00617">
    <property type="entry name" value="COPPERFIST"/>
</dbReference>
<keyword evidence="3" id="KW-0862">Zinc</keyword>
<feature type="region of interest" description="Disordered" evidence="8">
    <location>
        <begin position="347"/>
        <end position="367"/>
    </location>
</feature>
<keyword evidence="2" id="KW-0479">Metal-binding</keyword>
<dbReference type="InterPro" id="IPR036395">
    <property type="entry name" value="Cu_fist_DNA-bd_dom_sf"/>
</dbReference>
<feature type="region of interest" description="Disordered" evidence="8">
    <location>
        <begin position="78"/>
        <end position="108"/>
    </location>
</feature>
<dbReference type="FunFam" id="3.90.430.10:FF:000001">
    <property type="entry name" value="Copper fist DNA-binding protein"/>
    <property type="match status" value="1"/>
</dbReference>
<evidence type="ECO:0000256" key="1">
    <source>
        <dbReference type="ARBA" id="ARBA00004123"/>
    </source>
</evidence>
<keyword evidence="11" id="KW-1185">Reference proteome</keyword>
<dbReference type="SMART" id="SM00412">
    <property type="entry name" value="Cu_FIST"/>
    <property type="match status" value="1"/>
</dbReference>
<dbReference type="Proteomes" id="UP001313282">
    <property type="component" value="Unassembled WGS sequence"/>
</dbReference>
<dbReference type="SUPFAM" id="SSF57879">
    <property type="entry name" value="Zinc domain conserved in yeast copper-regulated transcription factors"/>
    <property type="match status" value="1"/>
</dbReference>
<name>A0AAN8N9J1_9PEZI</name>
<dbReference type="GO" id="GO:0006879">
    <property type="term" value="P:intracellular iron ion homeostasis"/>
    <property type="evidence" value="ECO:0007669"/>
    <property type="project" value="TreeGrafter"/>
</dbReference>
<dbReference type="Gene3D" id="3.90.430.10">
    <property type="entry name" value="Copper fist DNA-binding domain"/>
    <property type="match status" value="1"/>
</dbReference>
<evidence type="ECO:0000313" key="10">
    <source>
        <dbReference type="EMBL" id="KAK6357035.1"/>
    </source>
</evidence>
<keyword evidence="5" id="KW-0805">Transcription regulation</keyword>
<dbReference type="GO" id="GO:0000978">
    <property type="term" value="F:RNA polymerase II cis-regulatory region sequence-specific DNA binding"/>
    <property type="evidence" value="ECO:0007669"/>
    <property type="project" value="TreeGrafter"/>
</dbReference>
<reference evidence="10 11" key="1">
    <citation type="submission" date="2019-10" db="EMBL/GenBank/DDBJ databases">
        <authorList>
            <person name="Palmer J.M."/>
        </authorList>
    </citation>
    <scope>NUCLEOTIDE SEQUENCE [LARGE SCALE GENOMIC DNA]</scope>
    <source>
        <strain evidence="10 11">TWF718</strain>
    </source>
</reference>
<proteinExistence type="predicted"/>
<dbReference type="Pfam" id="PF00649">
    <property type="entry name" value="Copper-fist"/>
    <property type="match status" value="1"/>
</dbReference>